<comment type="caution">
    <text evidence="1">The sequence shown here is derived from an EMBL/GenBank/DDBJ whole genome shotgun (WGS) entry which is preliminary data.</text>
</comment>
<reference evidence="1" key="1">
    <citation type="submission" date="2021-06" db="EMBL/GenBank/DDBJ databases">
        <authorList>
            <person name="Kallberg Y."/>
            <person name="Tangrot J."/>
            <person name="Rosling A."/>
        </authorList>
    </citation>
    <scope>NUCLEOTIDE SEQUENCE</scope>
    <source>
        <strain evidence="1">IL203A</strain>
    </source>
</reference>
<evidence type="ECO:0000313" key="2">
    <source>
        <dbReference type="Proteomes" id="UP000789702"/>
    </source>
</evidence>
<name>A0ACA9R191_9GLOM</name>
<protein>
    <submittedName>
        <fullName evidence="1">9186_t:CDS:1</fullName>
    </submittedName>
</protein>
<feature type="non-terminal residue" evidence="1">
    <location>
        <position position="1"/>
    </location>
</feature>
<accession>A0ACA9R191</accession>
<dbReference type="EMBL" id="CAJVPU010057610">
    <property type="protein sequence ID" value="CAG8772329.1"/>
    <property type="molecule type" value="Genomic_DNA"/>
</dbReference>
<keyword evidence="2" id="KW-1185">Reference proteome</keyword>
<dbReference type="Proteomes" id="UP000789702">
    <property type="component" value="Unassembled WGS sequence"/>
</dbReference>
<organism evidence="1 2">
    <name type="scientific">Dentiscutata heterogama</name>
    <dbReference type="NCBI Taxonomy" id="1316150"/>
    <lineage>
        <taxon>Eukaryota</taxon>
        <taxon>Fungi</taxon>
        <taxon>Fungi incertae sedis</taxon>
        <taxon>Mucoromycota</taxon>
        <taxon>Glomeromycotina</taxon>
        <taxon>Glomeromycetes</taxon>
        <taxon>Diversisporales</taxon>
        <taxon>Gigasporaceae</taxon>
        <taxon>Dentiscutata</taxon>
    </lineage>
</organism>
<gene>
    <name evidence="1" type="ORF">DHETER_LOCUS15909</name>
</gene>
<proteinExistence type="predicted"/>
<evidence type="ECO:0000313" key="1">
    <source>
        <dbReference type="EMBL" id="CAG8772329.1"/>
    </source>
</evidence>
<feature type="non-terminal residue" evidence="1">
    <location>
        <position position="143"/>
    </location>
</feature>
<sequence length="143" mass="16883">PISNQSFFFNETVAQFCPNLKIFATWFLNNEFDVLEEILTKCQHLEELFLQAFDDKNLNLKIHRLFKLLEITTPKHFWKLGLLGNWCDPSDALKSCFESWKRKSNHVSLVFSRNVCIGSEHMDLILQYKKDGVIRRYNVVDDP</sequence>